<evidence type="ECO:0000256" key="1">
    <source>
        <dbReference type="SAM" id="MobiDB-lite"/>
    </source>
</evidence>
<dbReference type="PANTHER" id="PTHR36156:SF2">
    <property type="entry name" value="CUPIN TYPE-2 DOMAIN-CONTAINING PROTEIN"/>
    <property type="match status" value="1"/>
</dbReference>
<reference evidence="2 3" key="1">
    <citation type="submission" date="2015-01" db="EMBL/GenBank/DDBJ databases">
        <title>The Genome Sequence of Exophiala xenobiotica CBS118157.</title>
        <authorList>
            <consortium name="The Broad Institute Genomics Platform"/>
            <person name="Cuomo C."/>
            <person name="de Hoog S."/>
            <person name="Gorbushina A."/>
            <person name="Stielow B."/>
            <person name="Teixiera M."/>
            <person name="Abouelleil A."/>
            <person name="Chapman S.B."/>
            <person name="Priest M."/>
            <person name="Young S.K."/>
            <person name="Wortman J."/>
            <person name="Nusbaum C."/>
            <person name="Birren B."/>
        </authorList>
    </citation>
    <scope>NUCLEOTIDE SEQUENCE [LARGE SCALE GENOMIC DNA]</scope>
    <source>
        <strain evidence="2 3">CBS 118157</strain>
    </source>
</reference>
<keyword evidence="3" id="KW-1185">Reference proteome</keyword>
<evidence type="ECO:0000313" key="3">
    <source>
        <dbReference type="Proteomes" id="UP000054342"/>
    </source>
</evidence>
<accession>A0A0D2BIC3</accession>
<dbReference type="OrthoDB" id="5840532at2759"/>
<organism evidence="2 3">
    <name type="scientific">Exophiala xenobiotica</name>
    <dbReference type="NCBI Taxonomy" id="348802"/>
    <lineage>
        <taxon>Eukaryota</taxon>
        <taxon>Fungi</taxon>
        <taxon>Dikarya</taxon>
        <taxon>Ascomycota</taxon>
        <taxon>Pezizomycotina</taxon>
        <taxon>Eurotiomycetes</taxon>
        <taxon>Chaetothyriomycetidae</taxon>
        <taxon>Chaetothyriales</taxon>
        <taxon>Herpotrichiellaceae</taxon>
        <taxon>Exophiala</taxon>
    </lineage>
</organism>
<dbReference type="EMBL" id="KN847321">
    <property type="protein sequence ID" value="KIW52041.1"/>
    <property type="molecule type" value="Genomic_DNA"/>
</dbReference>
<feature type="compositionally biased region" description="Basic and acidic residues" evidence="1">
    <location>
        <begin position="19"/>
        <end position="35"/>
    </location>
</feature>
<proteinExistence type="predicted"/>
<dbReference type="GeneID" id="25329622"/>
<sequence length="103" mass="11254">MESDPRSTLTLPTVYITGHNEKGEARVQSSTKEETEPYPNLRTSGRIVYTTSKFPPELAGDEDIILHQAVLEGGKLGLVNLGGTVCRIVNFGPKKQCHDAQNT</sequence>
<dbReference type="PANTHER" id="PTHR36156">
    <property type="entry name" value="SLR2101 PROTEIN"/>
    <property type="match status" value="1"/>
</dbReference>
<gene>
    <name evidence="2" type="ORF">PV05_07714</name>
</gene>
<protein>
    <submittedName>
        <fullName evidence="2">Uncharacterized protein</fullName>
    </submittedName>
</protein>
<evidence type="ECO:0000313" key="2">
    <source>
        <dbReference type="EMBL" id="KIW52041.1"/>
    </source>
</evidence>
<dbReference type="AlphaFoldDB" id="A0A0D2BIC3"/>
<dbReference type="InterPro" id="IPR047142">
    <property type="entry name" value="OryJ/VirC-like"/>
</dbReference>
<dbReference type="Proteomes" id="UP000054342">
    <property type="component" value="Unassembled WGS sequence"/>
</dbReference>
<dbReference type="HOGENOM" id="CLU_2263772_0_0_1"/>
<feature type="region of interest" description="Disordered" evidence="1">
    <location>
        <begin position="18"/>
        <end position="39"/>
    </location>
</feature>
<dbReference type="RefSeq" id="XP_013312625.1">
    <property type="nucleotide sequence ID" value="XM_013457171.1"/>
</dbReference>
<name>A0A0D2BIC3_9EURO</name>